<comment type="caution">
    <text evidence="1">The sequence shown here is derived from an EMBL/GenBank/DDBJ whole genome shotgun (WGS) entry which is preliminary data.</text>
</comment>
<organism evidence="1 2">
    <name type="scientific">Drosophila gunungcola</name>
    <name type="common">fruit fly</name>
    <dbReference type="NCBI Taxonomy" id="103775"/>
    <lineage>
        <taxon>Eukaryota</taxon>
        <taxon>Metazoa</taxon>
        <taxon>Ecdysozoa</taxon>
        <taxon>Arthropoda</taxon>
        <taxon>Hexapoda</taxon>
        <taxon>Insecta</taxon>
        <taxon>Pterygota</taxon>
        <taxon>Neoptera</taxon>
        <taxon>Endopterygota</taxon>
        <taxon>Diptera</taxon>
        <taxon>Brachycera</taxon>
        <taxon>Muscomorpha</taxon>
        <taxon>Ephydroidea</taxon>
        <taxon>Drosophilidae</taxon>
        <taxon>Drosophila</taxon>
        <taxon>Sophophora</taxon>
    </lineage>
</organism>
<dbReference type="EMBL" id="JAMKOV010000010">
    <property type="protein sequence ID" value="KAI8037846.1"/>
    <property type="molecule type" value="Genomic_DNA"/>
</dbReference>
<name>A0A9P9YJA4_9MUSC</name>
<reference evidence="1" key="1">
    <citation type="journal article" date="2023" name="Genome Biol. Evol.">
        <title>Long-read-based Genome Assembly of Drosophila gunungcola Reveals Fewer Chemosensory Genes in Flower-breeding Species.</title>
        <authorList>
            <person name="Negi A."/>
            <person name="Liao B.Y."/>
            <person name="Yeh S.D."/>
        </authorList>
    </citation>
    <scope>NUCLEOTIDE SEQUENCE</scope>
    <source>
        <strain evidence="1">Sukarami</strain>
    </source>
</reference>
<protein>
    <submittedName>
        <fullName evidence="1">Uncharacterized protein</fullName>
    </submittedName>
</protein>
<proteinExistence type="predicted"/>
<dbReference type="Proteomes" id="UP001059596">
    <property type="component" value="Unassembled WGS sequence"/>
</dbReference>
<evidence type="ECO:0000313" key="2">
    <source>
        <dbReference type="Proteomes" id="UP001059596"/>
    </source>
</evidence>
<keyword evidence="2" id="KW-1185">Reference proteome</keyword>
<dbReference type="AlphaFoldDB" id="A0A9P9YJA4"/>
<dbReference type="OrthoDB" id="8067747at2759"/>
<accession>A0A9P9YJA4</accession>
<evidence type="ECO:0000313" key="1">
    <source>
        <dbReference type="EMBL" id="KAI8037846.1"/>
    </source>
</evidence>
<gene>
    <name evidence="1" type="ORF">M5D96_009347</name>
</gene>
<sequence length="79" mass="8974">MFAETALISNFNGVTEKQSLTGASTNMKKLLKTIKKIFRSSKPAKETPISNVLHSCHTEEEHQNRLNEQMEAKAIHLRH</sequence>